<dbReference type="Pfam" id="PF02577">
    <property type="entry name" value="BFN_dom"/>
    <property type="match status" value="1"/>
</dbReference>
<dbReference type="HOGENOM" id="CLU_959568_0_0_6"/>
<reference evidence="3" key="1">
    <citation type="submission" date="2015-12" db="EMBL/GenBank/DDBJ databases">
        <authorList>
            <person name="Tikhonova T.V."/>
            <person name="Pavlov A.R."/>
            <person name="Beletsky A.V."/>
            <person name="Mardanov A.V."/>
            <person name="Sorokin D.Y."/>
            <person name="Ravin N.V."/>
            <person name="Popov V.O."/>
        </authorList>
    </citation>
    <scope>NUCLEOTIDE SEQUENCE</scope>
    <source>
        <strain evidence="3">DSM 14787</strain>
    </source>
</reference>
<keyword evidence="4" id="KW-1185">Reference proteome</keyword>
<evidence type="ECO:0000313" key="4">
    <source>
        <dbReference type="Proteomes" id="UP000010809"/>
    </source>
</evidence>
<dbReference type="Proteomes" id="UP000010809">
    <property type="component" value="Chromosome"/>
</dbReference>
<evidence type="ECO:0000313" key="3">
    <source>
        <dbReference type="EMBL" id="AGA32858.1"/>
    </source>
</evidence>
<name>L0DV24_THIND</name>
<feature type="domain" description="BFN" evidence="2">
    <location>
        <begin position="39"/>
        <end position="172"/>
    </location>
</feature>
<organism evidence="3 4">
    <name type="scientific">Thioalkalivibrio nitratireducens (strain DSM 14787 / UNIQEM 213 / ALEN2)</name>
    <dbReference type="NCBI Taxonomy" id="1255043"/>
    <lineage>
        <taxon>Bacteria</taxon>
        <taxon>Pseudomonadati</taxon>
        <taxon>Pseudomonadota</taxon>
        <taxon>Gammaproteobacteria</taxon>
        <taxon>Chromatiales</taxon>
        <taxon>Ectothiorhodospiraceae</taxon>
        <taxon>Thioalkalivibrio</taxon>
    </lineage>
</organism>
<dbReference type="EMBL" id="CP003989">
    <property type="protein sequence ID" value="AGA32858.1"/>
    <property type="molecule type" value="Genomic_DNA"/>
</dbReference>
<dbReference type="Gene3D" id="2.30.42.10">
    <property type="match status" value="1"/>
</dbReference>
<dbReference type="AlphaFoldDB" id="L0DV24"/>
<dbReference type="SUPFAM" id="SSF50156">
    <property type="entry name" value="PDZ domain-like"/>
    <property type="match status" value="1"/>
</dbReference>
<protein>
    <recommendedName>
        <fullName evidence="2">BFN domain-containing protein</fullName>
    </recommendedName>
</protein>
<dbReference type="InterPro" id="IPR003729">
    <property type="entry name" value="Bi_nuclease_dom"/>
</dbReference>
<dbReference type="InterPro" id="IPR036034">
    <property type="entry name" value="PDZ_sf"/>
</dbReference>
<evidence type="ECO:0000256" key="1">
    <source>
        <dbReference type="SAM" id="MobiDB-lite"/>
    </source>
</evidence>
<dbReference type="PATRIC" id="fig|1255043.3.peg.1196"/>
<gene>
    <name evidence="3" type="ordered locus">TVNIR_1183</name>
</gene>
<dbReference type="SUPFAM" id="SSF103256">
    <property type="entry name" value="Hypothetical protein TM0160"/>
    <property type="match status" value="1"/>
</dbReference>
<dbReference type="InterPro" id="IPR036104">
    <property type="entry name" value="BFN_sf"/>
</dbReference>
<dbReference type="Gene3D" id="3.10.690.10">
    <property type="entry name" value="Bifunctional nuclease domain"/>
    <property type="match status" value="1"/>
</dbReference>
<dbReference type="PANTHER" id="PTHR15160">
    <property type="entry name" value="VON HIPPEL-LINDAU PROTEIN"/>
    <property type="match status" value="1"/>
</dbReference>
<accession>L0DV24</accession>
<dbReference type="eggNOG" id="COG0265">
    <property type="taxonomic scope" value="Bacteria"/>
</dbReference>
<dbReference type="eggNOG" id="COG1259">
    <property type="taxonomic scope" value="Bacteria"/>
</dbReference>
<dbReference type="KEGG" id="tni:TVNIR_1183"/>
<sequence length="292" mass="31233">MTMMTPLRDRSVVVALLLVLLAVQFQVAAREPTVPLEEMIPVELATVGVESISGSPVVLLREPRSGDVVPISIGANEALAILLALREVPVPRPMTHDLLTDVIRLVGGSVQRVMVDALVGSTYIGLLELQLEHQDDLVYVDSRPSDALALAVRTGAQILVSPDVLVATRGRGFEALPDDPVVTALGITVGAVTPDLREALELPDRPGLLVSRVAGEAAAKGLEPGALILEVNGEVPETPMDFLEMVRRTPSGDDARLRYWQQGETVEIELSTEVPDLQPPDVEPRPGRGLSV</sequence>
<dbReference type="GO" id="GO:0004518">
    <property type="term" value="F:nuclease activity"/>
    <property type="evidence" value="ECO:0007669"/>
    <property type="project" value="InterPro"/>
</dbReference>
<dbReference type="PROSITE" id="PS51658">
    <property type="entry name" value="BFN"/>
    <property type="match status" value="1"/>
</dbReference>
<feature type="region of interest" description="Disordered" evidence="1">
    <location>
        <begin position="273"/>
        <end position="292"/>
    </location>
</feature>
<dbReference type="STRING" id="1255043.TVNIR_1183"/>
<evidence type="ECO:0000259" key="2">
    <source>
        <dbReference type="PROSITE" id="PS51658"/>
    </source>
</evidence>
<dbReference type="PANTHER" id="PTHR15160:SF1">
    <property type="entry name" value="VON HIPPEL-LINDAU DISEASE TUMOR SUPPRESSOR"/>
    <property type="match status" value="1"/>
</dbReference>
<proteinExistence type="predicted"/>